<feature type="region of interest" description="Disordered" evidence="1">
    <location>
        <begin position="48"/>
        <end position="76"/>
    </location>
</feature>
<accession>A0A158KJR1</accession>
<dbReference type="EMBL" id="FCOL02000060">
    <property type="protein sequence ID" value="SAL81245.1"/>
    <property type="molecule type" value="Genomic_DNA"/>
</dbReference>
<organism evidence="2 3">
    <name type="scientific">Caballeronia terrestris</name>
    <dbReference type="NCBI Taxonomy" id="1226301"/>
    <lineage>
        <taxon>Bacteria</taxon>
        <taxon>Pseudomonadati</taxon>
        <taxon>Pseudomonadota</taxon>
        <taxon>Betaproteobacteria</taxon>
        <taxon>Burkholderiales</taxon>
        <taxon>Burkholderiaceae</taxon>
        <taxon>Caballeronia</taxon>
    </lineage>
</organism>
<gene>
    <name evidence="2" type="ORF">AWB67_05793</name>
</gene>
<comment type="caution">
    <text evidence="2">The sequence shown here is derived from an EMBL/GenBank/DDBJ whole genome shotgun (WGS) entry which is preliminary data.</text>
</comment>
<dbReference type="RefSeq" id="WP_087659590.1">
    <property type="nucleotide sequence ID" value="NZ_FCOL02000060.1"/>
</dbReference>
<protein>
    <submittedName>
        <fullName evidence="2">Uncharacterized protein</fullName>
    </submittedName>
</protein>
<evidence type="ECO:0000313" key="2">
    <source>
        <dbReference type="EMBL" id="SAL81245.1"/>
    </source>
</evidence>
<proteinExistence type="predicted"/>
<dbReference type="Proteomes" id="UP000054925">
    <property type="component" value="Unassembled WGS sequence"/>
</dbReference>
<evidence type="ECO:0000256" key="1">
    <source>
        <dbReference type="SAM" id="MobiDB-lite"/>
    </source>
</evidence>
<dbReference type="AlphaFoldDB" id="A0A158KJR1"/>
<name>A0A158KJR1_9BURK</name>
<dbReference type="OrthoDB" id="9103522at2"/>
<reference evidence="2" key="1">
    <citation type="submission" date="2016-01" db="EMBL/GenBank/DDBJ databases">
        <authorList>
            <person name="Peeters C."/>
        </authorList>
    </citation>
    <scope>NUCLEOTIDE SEQUENCE [LARGE SCALE GENOMIC DNA]</scope>
    <source>
        <strain evidence="2">LMG 22937</strain>
    </source>
</reference>
<evidence type="ECO:0000313" key="3">
    <source>
        <dbReference type="Proteomes" id="UP000054925"/>
    </source>
</evidence>
<keyword evidence="3" id="KW-1185">Reference proteome</keyword>
<sequence>MNQIMISRATYAKLLQVAKLTHLDLQQWADMILEQMADEFIAAAEKPNVVNAGSATGSEGRLDRAPTEEDESTGLQWWNRLQEQPRCYWMERAGNTGNALDAWEAYKRERGADDSEEMA</sequence>